<dbReference type="Gene3D" id="3.20.20.10">
    <property type="entry name" value="Alanine racemase"/>
    <property type="match status" value="1"/>
</dbReference>
<dbReference type="RefSeq" id="WP_210656164.1">
    <property type="nucleotide sequence ID" value="NZ_JAGKQQ010000001.1"/>
</dbReference>
<dbReference type="SUPFAM" id="SSF51419">
    <property type="entry name" value="PLP-binding barrel"/>
    <property type="match status" value="1"/>
</dbReference>
<dbReference type="NCBIfam" id="TIGR00044">
    <property type="entry name" value="YggS family pyridoxal phosphate-dependent enzyme"/>
    <property type="match status" value="1"/>
</dbReference>
<evidence type="ECO:0000256" key="1">
    <source>
        <dbReference type="ARBA" id="ARBA00022898"/>
    </source>
</evidence>
<reference evidence="5 6" key="1">
    <citation type="submission" date="2021-04" db="EMBL/GenBank/DDBJ databases">
        <authorList>
            <person name="Ivanova A."/>
        </authorList>
    </citation>
    <scope>NUCLEOTIDE SEQUENCE [LARGE SCALE GENOMIC DNA]</scope>
    <source>
        <strain evidence="5 6">G18</strain>
    </source>
</reference>
<dbReference type="Pfam" id="PF01168">
    <property type="entry name" value="Ala_racemase_N"/>
    <property type="match status" value="1"/>
</dbReference>
<comment type="function">
    <text evidence="2">Pyridoxal 5'-phosphate (PLP)-binding protein, which is involved in PLP homeostasis.</text>
</comment>
<dbReference type="PANTHER" id="PTHR10146:SF14">
    <property type="entry name" value="PYRIDOXAL PHOSPHATE HOMEOSTASIS PROTEIN"/>
    <property type="match status" value="1"/>
</dbReference>
<dbReference type="InterPro" id="IPR001608">
    <property type="entry name" value="Ala_racemase_N"/>
</dbReference>
<evidence type="ECO:0000256" key="3">
    <source>
        <dbReference type="RuleBase" id="RU004514"/>
    </source>
</evidence>
<name>A0ABS5BWK4_9BACT</name>
<comment type="caution">
    <text evidence="5">The sequence shown here is derived from an EMBL/GenBank/DDBJ whole genome shotgun (WGS) entry which is preliminary data.</text>
</comment>
<dbReference type="InterPro" id="IPR011078">
    <property type="entry name" value="PyrdxlP_homeostasis"/>
</dbReference>
<dbReference type="Proteomes" id="UP000676565">
    <property type="component" value="Unassembled WGS sequence"/>
</dbReference>
<dbReference type="InterPro" id="IPR029066">
    <property type="entry name" value="PLP-binding_barrel"/>
</dbReference>
<dbReference type="PIRSF" id="PIRSF004848">
    <property type="entry name" value="YBL036c_PLPDEIII"/>
    <property type="match status" value="1"/>
</dbReference>
<evidence type="ECO:0000256" key="2">
    <source>
        <dbReference type="HAMAP-Rule" id="MF_02087"/>
    </source>
</evidence>
<evidence type="ECO:0000313" key="5">
    <source>
        <dbReference type="EMBL" id="MBP3957268.1"/>
    </source>
</evidence>
<organism evidence="5 6">
    <name type="scientific">Gemmata palustris</name>
    <dbReference type="NCBI Taxonomy" id="2822762"/>
    <lineage>
        <taxon>Bacteria</taxon>
        <taxon>Pseudomonadati</taxon>
        <taxon>Planctomycetota</taxon>
        <taxon>Planctomycetia</taxon>
        <taxon>Gemmatales</taxon>
        <taxon>Gemmataceae</taxon>
        <taxon>Gemmata</taxon>
    </lineage>
</organism>
<evidence type="ECO:0000313" key="6">
    <source>
        <dbReference type="Proteomes" id="UP000676565"/>
    </source>
</evidence>
<sequence length="232" mass="24668">MDDSELRSVLAERIAGARARIAEACRRANRDPAGVTLVAVSKTVTPKVAAVVADLGLRDLGESRPQELWKKAEAVPGVNWHLIGHLQRNKIDRTIPLVALVHSVDSERVLDALDAFGRKRGTAIPVLLEVNCSGEASKGGFAPDAVHPLGDKLAALAGVTVRGLMTMAAYSDDPQSARPTFVALRELRDALSTRTGLALPELSMGMSNDFEVAVEEGATLVRIGTTLFEGLS</sequence>
<accession>A0ABS5BWK4</accession>
<dbReference type="PANTHER" id="PTHR10146">
    <property type="entry name" value="PROLINE SYNTHETASE CO-TRANSCRIBED BACTERIAL HOMOLOG PROTEIN"/>
    <property type="match status" value="1"/>
</dbReference>
<keyword evidence="1 2" id="KW-0663">Pyridoxal phosphate</keyword>
<gene>
    <name evidence="5" type="ORF">J8F10_18565</name>
</gene>
<protein>
    <recommendedName>
        <fullName evidence="2">Pyridoxal phosphate homeostasis protein</fullName>
        <shortName evidence="2">PLP homeostasis protein</shortName>
    </recommendedName>
</protein>
<dbReference type="EMBL" id="JAGKQQ010000001">
    <property type="protein sequence ID" value="MBP3957268.1"/>
    <property type="molecule type" value="Genomic_DNA"/>
</dbReference>
<proteinExistence type="inferred from homology"/>
<dbReference type="HAMAP" id="MF_02087">
    <property type="entry name" value="PLP_homeostasis"/>
    <property type="match status" value="1"/>
</dbReference>
<evidence type="ECO:0000259" key="4">
    <source>
        <dbReference type="Pfam" id="PF01168"/>
    </source>
</evidence>
<keyword evidence="6" id="KW-1185">Reference proteome</keyword>
<dbReference type="CDD" id="cd00635">
    <property type="entry name" value="PLPDE_III_YBL036c_like"/>
    <property type="match status" value="1"/>
</dbReference>
<feature type="modified residue" description="N6-(pyridoxal phosphate)lysine" evidence="2">
    <location>
        <position position="42"/>
    </location>
</feature>
<comment type="similarity">
    <text evidence="2 3">Belongs to the pyridoxal phosphate-binding protein YggS/PROSC family.</text>
</comment>
<feature type="domain" description="Alanine racemase N-terminal" evidence="4">
    <location>
        <begin position="33"/>
        <end position="228"/>
    </location>
</feature>